<dbReference type="Pfam" id="PF22507">
    <property type="entry name" value="DUF6994"/>
    <property type="match status" value="1"/>
</dbReference>
<evidence type="ECO:0000256" key="1">
    <source>
        <dbReference type="SAM" id="MobiDB-lite"/>
    </source>
</evidence>
<organism evidence="2 3">
    <name type="scientific">Ornithinimicrobium cerasi</name>
    <dbReference type="NCBI Taxonomy" id="2248773"/>
    <lineage>
        <taxon>Bacteria</taxon>
        <taxon>Bacillati</taxon>
        <taxon>Actinomycetota</taxon>
        <taxon>Actinomycetes</taxon>
        <taxon>Micrococcales</taxon>
        <taxon>Ornithinimicrobiaceae</taxon>
        <taxon>Ornithinimicrobium</taxon>
    </lineage>
</organism>
<gene>
    <name evidence="2" type="ORF">SAMN05421879_10144</name>
</gene>
<proteinExistence type="predicted"/>
<dbReference type="InterPro" id="IPR054263">
    <property type="entry name" value="DUF6994"/>
</dbReference>
<evidence type="ECO:0000313" key="3">
    <source>
        <dbReference type="Proteomes" id="UP000219688"/>
    </source>
</evidence>
<accession>A0A285VAM2</accession>
<evidence type="ECO:0000313" key="2">
    <source>
        <dbReference type="EMBL" id="SOC51139.1"/>
    </source>
</evidence>
<keyword evidence="3" id="KW-1185">Reference proteome</keyword>
<feature type="region of interest" description="Disordered" evidence="1">
    <location>
        <begin position="1"/>
        <end position="21"/>
    </location>
</feature>
<protein>
    <submittedName>
        <fullName evidence="2">Uncharacterized protein</fullName>
    </submittedName>
</protein>
<dbReference type="Proteomes" id="UP000219688">
    <property type="component" value="Unassembled WGS sequence"/>
</dbReference>
<name>A0A285VAM2_9MICO</name>
<feature type="compositionally biased region" description="Basic and acidic residues" evidence="1">
    <location>
        <begin position="10"/>
        <end position="21"/>
    </location>
</feature>
<dbReference type="AlphaFoldDB" id="A0A285VAM2"/>
<sequence length="248" mass="27936">MTVSMIDTTLDLRKDTSGDPDGHSLTLRRYHQLLWSKALPGGAPFDLEVAGRKGRYFLRHTSALGDFKLSSDAITTRLHRQIPRIVAQTRPEELPADPGYTIGSSLLFPKTRRSGRQTINQVRGTNRKISDRFDLTLECIRRHYLGQGSPLSETLSAYSDFFGLFEGFPGYVAFWLLDDLVEDGEVRFWLPFDDFKGGAMPTDVPSYVSYMWARDRFISARNARIAADPRARVVANNDDVDPGQTQSS</sequence>
<dbReference type="EMBL" id="OBQK01000001">
    <property type="protein sequence ID" value="SOC51139.1"/>
    <property type="molecule type" value="Genomic_DNA"/>
</dbReference>
<reference evidence="3" key="1">
    <citation type="submission" date="2017-08" db="EMBL/GenBank/DDBJ databases">
        <authorList>
            <person name="Varghese N."/>
            <person name="Submissions S."/>
        </authorList>
    </citation>
    <scope>NUCLEOTIDE SEQUENCE [LARGE SCALE GENOMIC DNA]</scope>
    <source>
        <strain evidence="3">USBA17B2</strain>
    </source>
</reference>